<evidence type="ECO:0000313" key="2">
    <source>
        <dbReference type="Proteomes" id="UP001141552"/>
    </source>
</evidence>
<gene>
    <name evidence="1" type="ORF">Tsubulata_018567</name>
</gene>
<reference evidence="1" key="1">
    <citation type="submission" date="2022-02" db="EMBL/GenBank/DDBJ databases">
        <authorList>
            <person name="Henning P.M."/>
            <person name="McCubbin A.G."/>
            <person name="Shore J.S."/>
        </authorList>
    </citation>
    <scope>NUCLEOTIDE SEQUENCE</scope>
    <source>
        <strain evidence="1">F60SS</strain>
        <tissue evidence="1">Leaves</tissue>
    </source>
</reference>
<accession>A0A9Q0G4P3</accession>
<organism evidence="1 2">
    <name type="scientific">Turnera subulata</name>
    <dbReference type="NCBI Taxonomy" id="218843"/>
    <lineage>
        <taxon>Eukaryota</taxon>
        <taxon>Viridiplantae</taxon>
        <taxon>Streptophyta</taxon>
        <taxon>Embryophyta</taxon>
        <taxon>Tracheophyta</taxon>
        <taxon>Spermatophyta</taxon>
        <taxon>Magnoliopsida</taxon>
        <taxon>eudicotyledons</taxon>
        <taxon>Gunneridae</taxon>
        <taxon>Pentapetalae</taxon>
        <taxon>rosids</taxon>
        <taxon>fabids</taxon>
        <taxon>Malpighiales</taxon>
        <taxon>Passifloraceae</taxon>
        <taxon>Turnera</taxon>
    </lineage>
</organism>
<proteinExistence type="predicted"/>
<reference evidence="1" key="2">
    <citation type="journal article" date="2023" name="Plants (Basel)">
        <title>Annotation of the Turnera subulata (Passifloraceae) Draft Genome Reveals the S-Locus Evolved after the Divergence of Turneroideae from Passifloroideae in a Stepwise Manner.</title>
        <authorList>
            <person name="Henning P.M."/>
            <person name="Roalson E.H."/>
            <person name="Mir W."/>
            <person name="McCubbin A.G."/>
            <person name="Shore J.S."/>
        </authorList>
    </citation>
    <scope>NUCLEOTIDE SEQUENCE</scope>
    <source>
        <strain evidence="1">F60SS</strain>
    </source>
</reference>
<evidence type="ECO:0000313" key="1">
    <source>
        <dbReference type="EMBL" id="KAJ4843143.1"/>
    </source>
</evidence>
<dbReference type="Proteomes" id="UP001141552">
    <property type="component" value="Unassembled WGS sequence"/>
</dbReference>
<sequence>MHICIWLQGLALPFCFSPKQRRYEQHCSSQCPLMATSPHQLFFLSSWVFRLVC</sequence>
<dbReference type="AlphaFoldDB" id="A0A9Q0G4P3"/>
<name>A0A9Q0G4P3_9ROSI</name>
<dbReference type="EMBL" id="JAKUCV010002307">
    <property type="protein sequence ID" value="KAJ4843143.1"/>
    <property type="molecule type" value="Genomic_DNA"/>
</dbReference>
<comment type="caution">
    <text evidence="1">The sequence shown here is derived from an EMBL/GenBank/DDBJ whole genome shotgun (WGS) entry which is preliminary data.</text>
</comment>
<keyword evidence="2" id="KW-1185">Reference proteome</keyword>
<protein>
    <submittedName>
        <fullName evidence="1">Uncharacterized protein</fullName>
    </submittedName>
</protein>